<protein>
    <submittedName>
        <fullName evidence="3">Uncharacterized protein</fullName>
    </submittedName>
</protein>
<feature type="transmembrane region" description="Helical" evidence="2">
    <location>
        <begin position="73"/>
        <end position="90"/>
    </location>
</feature>
<comment type="caution">
    <text evidence="3">The sequence shown here is derived from an EMBL/GenBank/DDBJ whole genome shotgun (WGS) entry which is preliminary data.</text>
</comment>
<evidence type="ECO:0000313" key="4">
    <source>
        <dbReference type="Proteomes" id="UP000298438"/>
    </source>
</evidence>
<reference evidence="3 4" key="1">
    <citation type="submission" date="2019-03" db="EMBL/GenBank/DDBJ databases">
        <title>Draft Genome Sequence of Massilia arenosa sp. nov., a Novel Massilia Species Isolated from a Sandy-loam Maize Soil.</title>
        <authorList>
            <person name="Raths R."/>
            <person name="Peta V."/>
            <person name="Bucking H."/>
        </authorList>
    </citation>
    <scope>NUCLEOTIDE SEQUENCE [LARGE SCALE GENOMIC DNA]</scope>
    <source>
        <strain evidence="3 4">MC02</strain>
    </source>
</reference>
<keyword evidence="4" id="KW-1185">Reference proteome</keyword>
<feature type="transmembrane region" description="Helical" evidence="2">
    <location>
        <begin position="111"/>
        <end position="131"/>
    </location>
</feature>
<accession>A0A4Y9S1V9</accession>
<feature type="transmembrane region" description="Helical" evidence="2">
    <location>
        <begin position="137"/>
        <end position="159"/>
    </location>
</feature>
<evidence type="ECO:0000256" key="2">
    <source>
        <dbReference type="SAM" id="Phobius"/>
    </source>
</evidence>
<organism evidence="3 4">
    <name type="scientific">Zemynaea arenosa</name>
    <dbReference type="NCBI Taxonomy" id="2561931"/>
    <lineage>
        <taxon>Bacteria</taxon>
        <taxon>Pseudomonadati</taxon>
        <taxon>Pseudomonadota</taxon>
        <taxon>Betaproteobacteria</taxon>
        <taxon>Burkholderiales</taxon>
        <taxon>Oxalobacteraceae</taxon>
        <taxon>Telluria group</taxon>
        <taxon>Zemynaea</taxon>
    </lineage>
</organism>
<dbReference type="EMBL" id="SPVF01000230">
    <property type="protein sequence ID" value="TFW15477.1"/>
    <property type="molecule type" value="Genomic_DNA"/>
</dbReference>
<keyword evidence="2" id="KW-0472">Membrane</keyword>
<evidence type="ECO:0000313" key="3">
    <source>
        <dbReference type="EMBL" id="TFW15477.1"/>
    </source>
</evidence>
<dbReference type="Proteomes" id="UP000298438">
    <property type="component" value="Unassembled WGS sequence"/>
</dbReference>
<name>A0A4Y9S1V9_9BURK</name>
<feature type="region of interest" description="Disordered" evidence="1">
    <location>
        <begin position="1"/>
        <end position="54"/>
    </location>
</feature>
<evidence type="ECO:0000256" key="1">
    <source>
        <dbReference type="SAM" id="MobiDB-lite"/>
    </source>
</evidence>
<keyword evidence="2" id="KW-1133">Transmembrane helix</keyword>
<proteinExistence type="predicted"/>
<dbReference type="RefSeq" id="WP_135208615.1">
    <property type="nucleotide sequence ID" value="NZ_SPVF01000230.1"/>
</dbReference>
<sequence>MQDTSSAPAATSATSNPSTAQNTDPGFRVPDASNPASVPAAPPAGTQPATGTPQMEVAPVAGAPVTDTSTRDIAIGSVVFLLLLVVYFFVRNSYVHHLVVKRVAPSSAANAGWLLFTGLAFVSAAVVLALVNGSKFLNWAITGPLVLLGLVALVTAFFVGRR</sequence>
<keyword evidence="2" id="KW-0812">Transmembrane</keyword>
<dbReference type="AlphaFoldDB" id="A0A4Y9S1V9"/>
<gene>
    <name evidence="3" type="ORF">E4L96_18100</name>
</gene>